<comment type="caution">
    <text evidence="15">The sequence shown here is derived from an EMBL/GenBank/DDBJ whole genome shotgun (WGS) entry which is preliminary data.</text>
</comment>
<evidence type="ECO:0000256" key="2">
    <source>
        <dbReference type="ARBA" id="ARBA00004496"/>
    </source>
</evidence>
<evidence type="ECO:0000313" key="15">
    <source>
        <dbReference type="EMBL" id="GIU43415.1"/>
    </source>
</evidence>
<keyword evidence="10" id="KW-0456">Lyase</keyword>
<dbReference type="Proteomes" id="UP000761574">
    <property type="component" value="Unassembled WGS sequence"/>
</dbReference>
<dbReference type="Pfam" id="PF01295">
    <property type="entry name" value="Adenylate_cycl"/>
    <property type="match status" value="1"/>
</dbReference>
<evidence type="ECO:0000256" key="12">
    <source>
        <dbReference type="ARBA" id="ARBA00032637"/>
    </source>
</evidence>
<keyword evidence="8" id="KW-0067">ATP-binding</keyword>
<evidence type="ECO:0000256" key="3">
    <source>
        <dbReference type="ARBA" id="ARBA00007901"/>
    </source>
</evidence>
<dbReference type="InterPro" id="IPR024686">
    <property type="entry name" value="Adenylate_cyclase_1_CS"/>
</dbReference>
<evidence type="ECO:0000256" key="8">
    <source>
        <dbReference type="ARBA" id="ARBA00022840"/>
    </source>
</evidence>
<sequence>MSNQAHDIETAERLNRVRFARALAILTPLQRHLFYLIPLFFHSHRSDSPGYNGLVTPFGIEYYTPDEKVLEACSIFAITPPDNTSDESRAIYGVYSMGSTATFGQNPKSDIDVWVVYDPNLSHEQCLSLQHKATLLTAWFAQYDFEVNIYLVHPKQFLLSVSQDDAIASTIGCEHSGSSQHWLLLEEFYRSHICLAGKPIAWWPQSSTPKTHLFLGDVSNLPASEYFGASLWQLYKGLDKPHKALLKVMLLEAYASDYPESQLVSAQVWQRTLAGDFSAFNDAYFLLYQSIEHYLESKNDQRRLEIVRRCFYLKCGIRLTVADHPKDWRYHKLQHLVERWGWSTNLLRTLDECAHWHCGQLQWFNEQLNELMLGSYQTLLHFASVNKLSESLKISDLGLLTRKLHTYFSEDVTQITRLNWLWSESIAETDLTVVYSQQTQDYHLYRCTPESRNFMANRAVYHSPSKAKLLAWASLNGASTSTTHWYEFNGNHHQTKQLTKAARRLPAILKETGWRASKLDLCQPWYFRKLIFLINFNSDPTVSWRGQEIMVDYMNANIFSLGRQHTNMLQSLDVICQNSWGEWHCHHFDGNEAILEALAYTNPGVQRAPNEVQIDVVSCSSRLASQFEKAIRLLLQRANRLSKQAQSSSTMVYPLEVGGIKYGLFFNSKGMNYKDLSHATAFYQRLAKQRMLELPRPDLGNEPFSKIPQVIQEFAALGAIQYFLRQHEEGIDVYVLDEQNELNHYTQQGTNIDELASQVSHHHAFNKSYNDNQRFNLPQFFSLVRIDGELRALPFGVSIDESSTEF</sequence>
<keyword evidence="6" id="KW-0963">Cytoplasm</keyword>
<accession>A0ABQ4P7D4</accession>
<dbReference type="Pfam" id="PF12633">
    <property type="entry name" value="Adenyl_cycl_N"/>
    <property type="match status" value="1"/>
</dbReference>
<dbReference type="InterPro" id="IPR043519">
    <property type="entry name" value="NT_sf"/>
</dbReference>
<evidence type="ECO:0000256" key="4">
    <source>
        <dbReference type="ARBA" id="ARBA00012201"/>
    </source>
</evidence>
<dbReference type="SUPFAM" id="SSF81301">
    <property type="entry name" value="Nucleotidyltransferase"/>
    <property type="match status" value="1"/>
</dbReference>
<proteinExistence type="inferred from homology"/>
<evidence type="ECO:0000256" key="5">
    <source>
        <dbReference type="ARBA" id="ARBA00021420"/>
    </source>
</evidence>
<dbReference type="RefSeq" id="WP_119977104.1">
    <property type="nucleotide sequence ID" value="NZ_BPFB01000006.1"/>
</dbReference>
<evidence type="ECO:0000256" key="7">
    <source>
        <dbReference type="ARBA" id="ARBA00022741"/>
    </source>
</evidence>
<evidence type="ECO:0000256" key="1">
    <source>
        <dbReference type="ARBA" id="ARBA00001593"/>
    </source>
</evidence>
<dbReference type="EMBL" id="BPFB01000006">
    <property type="protein sequence ID" value="GIU43415.1"/>
    <property type="molecule type" value="Genomic_DNA"/>
</dbReference>
<evidence type="ECO:0000256" key="9">
    <source>
        <dbReference type="ARBA" id="ARBA00022998"/>
    </source>
</evidence>
<evidence type="ECO:0000256" key="13">
    <source>
        <dbReference type="RuleBase" id="RU004184"/>
    </source>
</evidence>
<evidence type="ECO:0000256" key="10">
    <source>
        <dbReference type="ARBA" id="ARBA00023239"/>
    </source>
</evidence>
<keyword evidence="7" id="KW-0547">Nucleotide-binding</keyword>
<evidence type="ECO:0000256" key="6">
    <source>
        <dbReference type="ARBA" id="ARBA00022490"/>
    </source>
</evidence>
<name>A0ABQ4P7D4_9GAMM</name>
<reference evidence="15 16" key="1">
    <citation type="submission" date="2021-05" db="EMBL/GenBank/DDBJ databases">
        <title>Molecular characterization for Shewanella algae harboring chromosomal blaOXA-55-like strains isolated from clinical and environment sample.</title>
        <authorList>
            <person name="Ohama Y."/>
            <person name="Aoki K."/>
            <person name="Harada S."/>
            <person name="Moriya K."/>
            <person name="Ishii Y."/>
            <person name="Tateda K."/>
        </authorList>
    </citation>
    <scope>NUCLEOTIDE SEQUENCE [LARGE SCALE GENOMIC DNA]</scope>
    <source>
        <strain evidence="15 16">LMG 23746</strain>
    </source>
</reference>
<organism evidence="15 16">
    <name type="scientific">Shewanella algidipiscicola</name>
    <dbReference type="NCBI Taxonomy" id="614070"/>
    <lineage>
        <taxon>Bacteria</taxon>
        <taxon>Pseudomonadati</taxon>
        <taxon>Pseudomonadota</taxon>
        <taxon>Gammaproteobacteria</taxon>
        <taxon>Alteromonadales</taxon>
        <taxon>Shewanellaceae</taxon>
        <taxon>Shewanella</taxon>
    </lineage>
</organism>
<dbReference type="PANTHER" id="PTHR38760">
    <property type="entry name" value="ADENYLATE CYCLASE"/>
    <property type="match status" value="1"/>
</dbReference>
<protein>
    <recommendedName>
        <fullName evidence="5">Adenylate cyclase</fullName>
        <ecNumber evidence="4">4.6.1.1</ecNumber>
    </recommendedName>
    <alternativeName>
        <fullName evidence="11">ATP pyrophosphate-lyase</fullName>
    </alternativeName>
    <alternativeName>
        <fullName evidence="12">Adenylyl cyclase</fullName>
    </alternativeName>
</protein>
<evidence type="ECO:0000259" key="14">
    <source>
        <dbReference type="Pfam" id="PF12633"/>
    </source>
</evidence>
<keyword evidence="16" id="KW-1185">Reference proteome</keyword>
<comment type="catalytic activity">
    <reaction evidence="1">
        <text>ATP = 3',5'-cyclic AMP + diphosphate</text>
        <dbReference type="Rhea" id="RHEA:15389"/>
        <dbReference type="ChEBI" id="CHEBI:30616"/>
        <dbReference type="ChEBI" id="CHEBI:33019"/>
        <dbReference type="ChEBI" id="CHEBI:58165"/>
        <dbReference type="EC" id="4.6.1.1"/>
    </reaction>
</comment>
<evidence type="ECO:0000256" key="11">
    <source>
        <dbReference type="ARBA" id="ARBA00032597"/>
    </source>
</evidence>
<dbReference type="InterPro" id="IPR024685">
    <property type="entry name" value="Adenylate_cyclase_1_N"/>
</dbReference>
<comment type="similarity">
    <text evidence="3 13">Belongs to the adenylyl cyclase class-1 family.</text>
</comment>
<evidence type="ECO:0000313" key="16">
    <source>
        <dbReference type="Proteomes" id="UP000761574"/>
    </source>
</evidence>
<dbReference type="PANTHER" id="PTHR38760:SF1">
    <property type="entry name" value="ADENYLATE CYCLASE"/>
    <property type="match status" value="1"/>
</dbReference>
<gene>
    <name evidence="15" type="primary">cyaA</name>
    <name evidence="15" type="ORF">TUM4630_06650</name>
</gene>
<dbReference type="InterPro" id="IPR000274">
    <property type="entry name" value="Adenylate_cyclase_1"/>
</dbReference>
<dbReference type="PIRSF" id="PIRSF001444">
    <property type="entry name" value="Adenylate_cycl"/>
    <property type="match status" value="1"/>
</dbReference>
<comment type="subcellular location">
    <subcellularLocation>
        <location evidence="2">Cytoplasm</location>
    </subcellularLocation>
</comment>
<feature type="domain" description="Adenylate cyclase class-I N-terminal" evidence="14">
    <location>
        <begin position="9"/>
        <end position="203"/>
    </location>
</feature>
<dbReference type="PROSITE" id="PS01092">
    <property type="entry name" value="ADENYLATE_CYCLASE_1_1"/>
    <property type="match status" value="1"/>
</dbReference>
<dbReference type="EC" id="4.6.1.1" evidence="4"/>
<keyword evidence="9" id="KW-0115">cAMP biosynthesis</keyword>
<dbReference type="NCBIfam" id="NF006980">
    <property type="entry name" value="PRK09450.1-5"/>
    <property type="match status" value="1"/>
</dbReference>